<feature type="non-terminal residue" evidence="5">
    <location>
        <position position="507"/>
    </location>
</feature>
<evidence type="ECO:0000259" key="4">
    <source>
        <dbReference type="Pfam" id="PF05193"/>
    </source>
</evidence>
<dbReference type="OrthoDB" id="4953at2759"/>
<feature type="domain" description="Peptidase M16 C-terminal" evidence="4">
    <location>
        <begin position="169"/>
        <end position="268"/>
    </location>
</feature>
<proteinExistence type="predicted"/>
<reference evidence="5 6" key="1">
    <citation type="submission" date="2019-03" db="EMBL/GenBank/DDBJ databases">
        <title>Single cell metagenomics reveals metabolic interactions within the superorganism composed of flagellate Streblomastix strix and complex community of Bacteroidetes bacteria on its surface.</title>
        <authorList>
            <person name="Treitli S.C."/>
            <person name="Kolisko M."/>
            <person name="Husnik F."/>
            <person name="Keeling P."/>
            <person name="Hampl V."/>
        </authorList>
    </citation>
    <scope>NUCLEOTIDE SEQUENCE [LARGE SCALE GENOMIC DNA]</scope>
    <source>
        <strain evidence="5">ST1C</strain>
    </source>
</reference>
<dbReference type="EMBL" id="SNRW01016192">
    <property type="protein sequence ID" value="KAA6369614.1"/>
    <property type="molecule type" value="Genomic_DNA"/>
</dbReference>
<dbReference type="PANTHER" id="PTHR43690">
    <property type="entry name" value="NARDILYSIN"/>
    <property type="match status" value="1"/>
</dbReference>
<dbReference type="SUPFAM" id="SSF63411">
    <property type="entry name" value="LuxS/MPP-like metallohydrolase"/>
    <property type="match status" value="1"/>
</dbReference>
<feature type="coiled-coil region" evidence="2">
    <location>
        <begin position="443"/>
        <end position="472"/>
    </location>
</feature>
<keyword evidence="2" id="KW-0175">Coiled coil</keyword>
<dbReference type="InterPro" id="IPR011249">
    <property type="entry name" value="Metalloenz_LuxS/M16"/>
</dbReference>
<keyword evidence="1" id="KW-0479">Metal-binding</keyword>
<dbReference type="Gene3D" id="3.30.830.10">
    <property type="entry name" value="Metalloenzyme, LuxS/M16 peptidase-like"/>
    <property type="match status" value="1"/>
</dbReference>
<comment type="caution">
    <text evidence="5">The sequence shown here is derived from an EMBL/GenBank/DDBJ whole genome shotgun (WGS) entry which is preliminary data.</text>
</comment>
<dbReference type="InterPro" id="IPR007863">
    <property type="entry name" value="Peptidase_M16_C"/>
</dbReference>
<dbReference type="InterPro" id="IPR050626">
    <property type="entry name" value="Peptidase_M16"/>
</dbReference>
<organism evidence="5 6">
    <name type="scientific">Streblomastix strix</name>
    <dbReference type="NCBI Taxonomy" id="222440"/>
    <lineage>
        <taxon>Eukaryota</taxon>
        <taxon>Metamonada</taxon>
        <taxon>Preaxostyla</taxon>
        <taxon>Oxymonadida</taxon>
        <taxon>Streblomastigidae</taxon>
        <taxon>Streblomastix</taxon>
    </lineage>
</organism>
<evidence type="ECO:0000256" key="3">
    <source>
        <dbReference type="SAM" id="MobiDB-lite"/>
    </source>
</evidence>
<dbReference type="PANTHER" id="PTHR43690:SF18">
    <property type="entry name" value="INSULIN-DEGRADING ENZYME-RELATED"/>
    <property type="match status" value="1"/>
</dbReference>
<evidence type="ECO:0000256" key="2">
    <source>
        <dbReference type="SAM" id="Coils"/>
    </source>
</evidence>
<feature type="region of interest" description="Disordered" evidence="3">
    <location>
        <begin position="339"/>
        <end position="376"/>
    </location>
</feature>
<gene>
    <name evidence="5" type="ORF">EZS28_034859</name>
</gene>
<dbReference type="Pfam" id="PF05193">
    <property type="entry name" value="Peptidase_M16_C"/>
    <property type="match status" value="1"/>
</dbReference>
<sequence length="507" mass="58788">MSLALVGTQSLDELQEMAGEYFSPIANFDVPTIDEEILGKEYVKQLSESSQQYTQICSDLIRNYYLGKNKRNKDEKLNEQQHDDKDQQRENIWELEWKKKCEKYGELHQSGVLVLHSNSSSKSSSDSDSDSDKIIIKPPSLIPLPNNNTIFPEEVFNSNQIYIALNYRQAAILSLQFLMPSSYPFSFLSSPIHIISHLIGHEGKGSLLSELRKKMLASELTTSVTQQNSDFIVFKMDIQLTQEGSNQIEEIIDLCFQYIDMLKQTVGIPDILDFHTQESSEPLNQALNYSHNLLDYSPEYAICGQLNNDNGNDNDYDIEEDLEEVRCIRNQFADLNYFDYKSDDDNNENNNNTQKESEEQKDIELKDEEKEKKKKQKPIIMHINEYRRLLRRRLTAPITNDHNSIAIFPRQYKQMVPSPLMTDGVIVVEDVPINPLLDKELYENKLQEKIKKQDKEIENQQNKEKIEQNDNEIKVENNSENQIVKIPAPKYAQIVYNSKGILIFHKT</sequence>
<evidence type="ECO:0000313" key="6">
    <source>
        <dbReference type="Proteomes" id="UP000324800"/>
    </source>
</evidence>
<dbReference type="GO" id="GO:0046872">
    <property type="term" value="F:metal ion binding"/>
    <property type="evidence" value="ECO:0007669"/>
    <property type="project" value="UniProtKB-KW"/>
</dbReference>
<evidence type="ECO:0000256" key="1">
    <source>
        <dbReference type="ARBA" id="ARBA00022723"/>
    </source>
</evidence>
<dbReference type="AlphaFoldDB" id="A0A5J4UHH1"/>
<name>A0A5J4UHH1_9EUKA</name>
<feature type="compositionally biased region" description="Basic and acidic residues" evidence="3">
    <location>
        <begin position="355"/>
        <end position="371"/>
    </location>
</feature>
<accession>A0A5J4UHH1</accession>
<evidence type="ECO:0000313" key="5">
    <source>
        <dbReference type="EMBL" id="KAA6369614.1"/>
    </source>
</evidence>
<protein>
    <recommendedName>
        <fullName evidence="4">Peptidase M16 C-terminal domain-containing protein</fullName>
    </recommendedName>
</protein>
<dbReference type="Proteomes" id="UP000324800">
    <property type="component" value="Unassembled WGS sequence"/>
</dbReference>